<keyword evidence="4" id="KW-1185">Reference proteome</keyword>
<comment type="caution">
    <text evidence="3">The sequence shown here is derived from an EMBL/GenBank/DDBJ whole genome shotgun (WGS) entry which is preliminary data.</text>
</comment>
<name>A0AA38I0J4_9CUCU</name>
<dbReference type="PANTHER" id="PTHR20958:SF6">
    <property type="entry name" value="GLYCINE N-ACYLTRANSFERASE-LIKE PROTEIN"/>
    <property type="match status" value="1"/>
</dbReference>
<organism evidence="3 4">
    <name type="scientific">Zophobas morio</name>
    <dbReference type="NCBI Taxonomy" id="2755281"/>
    <lineage>
        <taxon>Eukaryota</taxon>
        <taxon>Metazoa</taxon>
        <taxon>Ecdysozoa</taxon>
        <taxon>Arthropoda</taxon>
        <taxon>Hexapoda</taxon>
        <taxon>Insecta</taxon>
        <taxon>Pterygota</taxon>
        <taxon>Neoptera</taxon>
        <taxon>Endopterygota</taxon>
        <taxon>Coleoptera</taxon>
        <taxon>Polyphaga</taxon>
        <taxon>Cucujiformia</taxon>
        <taxon>Tenebrionidae</taxon>
        <taxon>Zophobas</taxon>
    </lineage>
</organism>
<dbReference type="InterPro" id="IPR013653">
    <property type="entry name" value="GCN5-like_dom"/>
</dbReference>
<feature type="domain" description="DUF5645" evidence="2">
    <location>
        <begin position="6"/>
        <end position="124"/>
    </location>
</feature>
<gene>
    <name evidence="3" type="ORF">Zmor_019824</name>
</gene>
<evidence type="ECO:0000313" key="3">
    <source>
        <dbReference type="EMBL" id="KAJ3647983.1"/>
    </source>
</evidence>
<dbReference type="SUPFAM" id="SSF55729">
    <property type="entry name" value="Acyl-CoA N-acyltransferases (Nat)"/>
    <property type="match status" value="1"/>
</dbReference>
<proteinExistence type="predicted"/>
<dbReference type="AlphaFoldDB" id="A0AA38I0J4"/>
<dbReference type="InterPro" id="IPR041506">
    <property type="entry name" value="DUF5645"/>
</dbReference>
<feature type="domain" description="GCN5-related N-acetyltransferase Rv2170-like" evidence="1">
    <location>
        <begin position="195"/>
        <end position="253"/>
    </location>
</feature>
<dbReference type="Gene3D" id="3.40.630.30">
    <property type="match status" value="2"/>
</dbReference>
<dbReference type="EMBL" id="JALNTZ010000006">
    <property type="protein sequence ID" value="KAJ3647983.1"/>
    <property type="molecule type" value="Genomic_DNA"/>
</dbReference>
<reference evidence="3" key="1">
    <citation type="journal article" date="2023" name="G3 (Bethesda)">
        <title>Whole genome assemblies of Zophobas morio and Tenebrio molitor.</title>
        <authorList>
            <person name="Kaur S."/>
            <person name="Stinson S.A."/>
            <person name="diCenzo G.C."/>
        </authorList>
    </citation>
    <scope>NUCLEOTIDE SEQUENCE</scope>
    <source>
        <strain evidence="3">QUZm001</strain>
    </source>
</reference>
<evidence type="ECO:0000313" key="4">
    <source>
        <dbReference type="Proteomes" id="UP001168821"/>
    </source>
</evidence>
<dbReference type="Pfam" id="PF08445">
    <property type="entry name" value="FR47"/>
    <property type="match status" value="1"/>
</dbReference>
<evidence type="ECO:0000259" key="2">
    <source>
        <dbReference type="Pfam" id="PF18713"/>
    </source>
</evidence>
<dbReference type="InterPro" id="IPR016181">
    <property type="entry name" value="Acyl_CoA_acyltransferase"/>
</dbReference>
<evidence type="ECO:0000259" key="1">
    <source>
        <dbReference type="Pfam" id="PF08445"/>
    </source>
</evidence>
<accession>A0AA38I0J4</accession>
<dbReference type="Pfam" id="PF18713">
    <property type="entry name" value="DUF5645"/>
    <property type="match status" value="1"/>
</dbReference>
<dbReference type="Proteomes" id="UP001168821">
    <property type="component" value="Unassembled WGS sequence"/>
</dbReference>
<dbReference type="PANTHER" id="PTHR20958">
    <property type="entry name" value="GLYCINE N-ACYLTRANSFERASE-LIKE PROTEIN"/>
    <property type="match status" value="1"/>
</dbReference>
<protein>
    <recommendedName>
        <fullName evidence="5">Glycine N-acyltransferase-like protein</fullName>
    </recommendedName>
</protein>
<dbReference type="GO" id="GO:0016747">
    <property type="term" value="F:acyltransferase activity, transferring groups other than amino-acyl groups"/>
    <property type="evidence" value="ECO:0007669"/>
    <property type="project" value="InterPro"/>
</dbReference>
<dbReference type="InterPro" id="IPR053225">
    <property type="entry name" value="Acyl-CoA_N-acyltransferase"/>
</dbReference>
<evidence type="ECO:0008006" key="5">
    <source>
        <dbReference type="Google" id="ProtNLM"/>
    </source>
</evidence>
<sequence>MSSNDILVEIPNHHLPKLAALFENKAPWAPHMVTFVHIAMKWKENTKYKDKIVFLSPYNCWETDGTIIVIVQLLSTQDLYVFTLDDQCTNLYKGLLETNLITYANKRSLFYAVHEKHVPTVKKYLDKKQISVEEKPCFMYAIAPEEATKFTLECSDVYVKTLEPSAAKRINDLWPHKFLQSEQYLASLIDVNGGYGAFLKSTGQMVAWVLKHTFGHVAILQTEEEHTRKGYATLVTKALCREMAEDGFWPAFVVSEVAVF</sequence>